<dbReference type="PROSITE" id="PS51257">
    <property type="entry name" value="PROKAR_LIPOPROTEIN"/>
    <property type="match status" value="1"/>
</dbReference>
<organism evidence="5 6">
    <name type="scientific">Agaribacter flavus</name>
    <dbReference type="NCBI Taxonomy" id="1902781"/>
    <lineage>
        <taxon>Bacteria</taxon>
        <taxon>Pseudomonadati</taxon>
        <taxon>Pseudomonadota</taxon>
        <taxon>Gammaproteobacteria</taxon>
        <taxon>Alteromonadales</taxon>
        <taxon>Alteromonadaceae</taxon>
        <taxon>Agaribacter</taxon>
    </lineage>
</organism>
<dbReference type="Proteomes" id="UP001595478">
    <property type="component" value="Unassembled WGS sequence"/>
</dbReference>
<evidence type="ECO:0000256" key="3">
    <source>
        <dbReference type="SAM" id="Coils"/>
    </source>
</evidence>
<evidence type="ECO:0000313" key="5">
    <source>
        <dbReference type="EMBL" id="MFC3123357.1"/>
    </source>
</evidence>
<dbReference type="RefSeq" id="WP_376921475.1">
    <property type="nucleotide sequence ID" value="NZ_JBHRSW010000049.1"/>
</dbReference>
<keyword evidence="4" id="KW-0732">Signal</keyword>
<protein>
    <submittedName>
        <fullName evidence="5">HlyD family secretion protein</fullName>
    </submittedName>
</protein>
<evidence type="ECO:0000256" key="2">
    <source>
        <dbReference type="ARBA" id="ARBA00023054"/>
    </source>
</evidence>
<keyword evidence="6" id="KW-1185">Reference proteome</keyword>
<keyword evidence="2 3" id="KW-0175">Coiled coil</keyword>
<accession>A0ABV7FYM2</accession>
<feature type="coiled-coil region" evidence="3">
    <location>
        <begin position="113"/>
        <end position="140"/>
    </location>
</feature>
<evidence type="ECO:0000313" key="6">
    <source>
        <dbReference type="Proteomes" id="UP001595478"/>
    </source>
</evidence>
<comment type="caution">
    <text evidence="5">The sequence shown here is derived from an EMBL/GenBank/DDBJ whole genome shotgun (WGS) entry which is preliminary data.</text>
</comment>
<feature type="signal peptide" evidence="4">
    <location>
        <begin position="1"/>
        <end position="28"/>
    </location>
</feature>
<comment type="subcellular location">
    <subcellularLocation>
        <location evidence="1">Cell envelope</location>
    </subcellularLocation>
</comment>
<feature type="chain" id="PRO_5046437785" evidence="4">
    <location>
        <begin position="29"/>
        <end position="335"/>
    </location>
</feature>
<gene>
    <name evidence="5" type="ORF">ACFOHL_17195</name>
</gene>
<evidence type="ECO:0000256" key="1">
    <source>
        <dbReference type="ARBA" id="ARBA00004196"/>
    </source>
</evidence>
<evidence type="ECO:0000256" key="4">
    <source>
        <dbReference type="SAM" id="SignalP"/>
    </source>
</evidence>
<name>A0ABV7FYM2_9ALTE</name>
<sequence length="335" mass="37721">MFKPPSSKKAIVCMFVALFLLGCAERGAENVIERDLTPAVSAPAELVSLQEISISPPNIPRTWEYKIEYLARENSFVQAGDLLVKFDGQRLTTELLERQSQLGAEKKEAERISLENKAKLEQLTLDLAEAKKNREIAKRKVEITDVSRSEIERKKQQAEYKITTELYTQAKQRIKQHHTAMQVSEQVQGAKVEKAKFRVRQIEDSIKKLTINAPSSGMVTLIPNSDDDKPAVGDTVFMGLRIISLPSLEKIAVKVEFDESVTSQVTLGEEVRVTLDAYPEKPFSGTISELGQSYRYKSKNNMKIVFDAWVTLDTLDLDIMRPGMKATVELRGEQS</sequence>
<dbReference type="EMBL" id="JBHRSW010000049">
    <property type="protein sequence ID" value="MFC3123357.1"/>
    <property type="molecule type" value="Genomic_DNA"/>
</dbReference>
<dbReference type="PANTHER" id="PTHR32347">
    <property type="entry name" value="EFFLUX SYSTEM COMPONENT YKNX-RELATED"/>
    <property type="match status" value="1"/>
</dbReference>
<reference evidence="6" key="1">
    <citation type="journal article" date="2019" name="Int. J. Syst. Evol. Microbiol.">
        <title>The Global Catalogue of Microorganisms (GCM) 10K type strain sequencing project: providing services to taxonomists for standard genome sequencing and annotation.</title>
        <authorList>
            <consortium name="The Broad Institute Genomics Platform"/>
            <consortium name="The Broad Institute Genome Sequencing Center for Infectious Disease"/>
            <person name="Wu L."/>
            <person name="Ma J."/>
        </authorList>
    </citation>
    <scope>NUCLEOTIDE SEQUENCE [LARGE SCALE GENOMIC DNA]</scope>
    <source>
        <strain evidence="6">KCTC 52473</strain>
    </source>
</reference>
<dbReference type="Gene3D" id="2.40.30.170">
    <property type="match status" value="1"/>
</dbReference>
<proteinExistence type="predicted"/>
<dbReference type="PANTHER" id="PTHR32347:SF23">
    <property type="entry name" value="BLL5650 PROTEIN"/>
    <property type="match status" value="1"/>
</dbReference>
<dbReference type="InterPro" id="IPR050465">
    <property type="entry name" value="UPF0194_transport"/>
</dbReference>